<dbReference type="OrthoDB" id="20886at2759"/>
<dbReference type="AlphaFoldDB" id="A0A4T0FCS5"/>
<dbReference type="GO" id="GO:0005654">
    <property type="term" value="C:nucleoplasm"/>
    <property type="evidence" value="ECO:0007669"/>
    <property type="project" value="UniProtKB-ARBA"/>
</dbReference>
<feature type="compositionally biased region" description="Low complexity" evidence="6">
    <location>
        <begin position="124"/>
        <end position="134"/>
    </location>
</feature>
<comment type="subcellular location">
    <subcellularLocation>
        <location evidence="1">Nucleus</location>
    </subcellularLocation>
</comment>
<dbReference type="Pfam" id="PF08598">
    <property type="entry name" value="Sds3"/>
    <property type="match status" value="1"/>
</dbReference>
<organism evidence="7 8">
    <name type="scientific">Wallemia hederae</name>
    <dbReference type="NCBI Taxonomy" id="1540922"/>
    <lineage>
        <taxon>Eukaryota</taxon>
        <taxon>Fungi</taxon>
        <taxon>Dikarya</taxon>
        <taxon>Basidiomycota</taxon>
        <taxon>Wallemiomycotina</taxon>
        <taxon>Wallemiomycetes</taxon>
        <taxon>Wallemiales</taxon>
        <taxon>Wallemiaceae</taxon>
        <taxon>Wallemia</taxon>
    </lineage>
</organism>
<evidence type="ECO:0000256" key="3">
    <source>
        <dbReference type="ARBA" id="ARBA00023015"/>
    </source>
</evidence>
<dbReference type="Proteomes" id="UP000310189">
    <property type="component" value="Unassembled WGS sequence"/>
</dbReference>
<dbReference type="SMART" id="SM01401">
    <property type="entry name" value="Sds3"/>
    <property type="match status" value="1"/>
</dbReference>
<keyword evidence="3" id="KW-0805">Transcription regulation</keyword>
<dbReference type="GO" id="GO:0010468">
    <property type="term" value="P:regulation of gene expression"/>
    <property type="evidence" value="ECO:0007669"/>
    <property type="project" value="UniProtKB-ARBA"/>
</dbReference>
<accession>A0A4T0FCS5</accession>
<keyword evidence="5" id="KW-0539">Nucleus</keyword>
<sequence length="627" mass="69622">MSTSSLSSPESEKERKVVVNYHKESSKHDDSASEASTQPLSPVRSKSSSDLSEPPEERMRLEREREREQEQEQEREREQEQEREPEELKGESVPERMHGIGQRESSKREVDDEDAAENKHFTHSNHSTSTHLNHPQATLTSSLDPIPIEIATELAKDPPPEAVAAPTTDKEVGAGEALLDMAIDGDIARESEETPRPTATVQGGPNAQEDSVAMDVDGQPHKEESEEGSAEGLKAASPPKVHSPARIDSPARAHSKSKSPPGEASEAASENINADADAEEQAQKQGDDEAVDEEAQVDEGEGEQEAEAEAEADVDVDADNDNDNDNENAAGGASTNYHVDDEREEAIAFLTKLEIELAMLRDKLYVERMEEVAKESAMINEGTHPELQHLHNILKHRRDTRLTLASTRLAKLQESYTTTFKAEQDAAWRNWVEGVKQLHFGQGDAVETGSYGWGYGLQGNDRKRRRMERDKEYLELPKVLRRPTMAELAQKANEQHAMLPPPQPPAKKSKKRGRQSKKDYINESKQKLSMNNWHDINSTTGEALGCLEDKNASQVAVDEDMLVMREKQQELYSGRSRLHSLANSHTLHESPMVSTYASPTSLHPALHDERPGFNRGYSLDSAPTDGT</sequence>
<feature type="compositionally biased region" description="Polar residues" evidence="6">
    <location>
        <begin position="197"/>
        <end position="209"/>
    </location>
</feature>
<feature type="compositionally biased region" description="Basic and acidic residues" evidence="6">
    <location>
        <begin position="104"/>
        <end position="120"/>
    </location>
</feature>
<feature type="region of interest" description="Disordered" evidence="6">
    <location>
        <begin position="1"/>
        <end position="338"/>
    </location>
</feature>
<keyword evidence="8" id="KW-1185">Reference proteome</keyword>
<evidence type="ECO:0008006" key="9">
    <source>
        <dbReference type="Google" id="ProtNLM"/>
    </source>
</evidence>
<evidence type="ECO:0000256" key="5">
    <source>
        <dbReference type="ARBA" id="ARBA00023242"/>
    </source>
</evidence>
<feature type="compositionally biased region" description="Basic and acidic residues" evidence="6">
    <location>
        <begin position="516"/>
        <end position="526"/>
    </location>
</feature>
<keyword evidence="4" id="KW-0804">Transcription</keyword>
<dbReference type="EMBL" id="SPNW01000098">
    <property type="protein sequence ID" value="TIA85768.1"/>
    <property type="molecule type" value="Genomic_DNA"/>
</dbReference>
<protein>
    <recommendedName>
        <fullName evidence="9">Transcriptional regulatory protein DEP1</fullName>
    </recommendedName>
</protein>
<feature type="compositionally biased region" description="Basic and acidic residues" evidence="6">
    <location>
        <begin position="186"/>
        <end position="195"/>
    </location>
</feature>
<keyword evidence="2" id="KW-0678">Repressor</keyword>
<evidence type="ECO:0000313" key="8">
    <source>
        <dbReference type="Proteomes" id="UP000310189"/>
    </source>
</evidence>
<gene>
    <name evidence="7" type="ORF">E3P99_03892</name>
</gene>
<dbReference type="InterPro" id="IPR013907">
    <property type="entry name" value="Sds3"/>
</dbReference>
<comment type="caution">
    <text evidence="7">The sequence shown here is derived from an EMBL/GenBank/DDBJ whole genome shotgun (WGS) entry which is preliminary data.</text>
</comment>
<evidence type="ECO:0000313" key="7">
    <source>
        <dbReference type="EMBL" id="TIA85768.1"/>
    </source>
</evidence>
<evidence type="ECO:0000256" key="4">
    <source>
        <dbReference type="ARBA" id="ARBA00023163"/>
    </source>
</evidence>
<name>A0A4T0FCS5_9BASI</name>
<feature type="region of interest" description="Disordered" evidence="6">
    <location>
        <begin position="494"/>
        <end position="528"/>
    </location>
</feature>
<feature type="compositionally biased region" description="Basic and acidic residues" evidence="6">
    <location>
        <begin position="55"/>
        <end position="98"/>
    </location>
</feature>
<reference evidence="7 8" key="1">
    <citation type="submission" date="2019-03" db="EMBL/GenBank/DDBJ databases">
        <title>Sequencing 23 genomes of Wallemia ichthyophaga.</title>
        <authorList>
            <person name="Gostincar C."/>
        </authorList>
    </citation>
    <scope>NUCLEOTIDE SEQUENCE [LARGE SCALE GENOMIC DNA]</scope>
    <source>
        <strain evidence="7 8">EXF-5753</strain>
    </source>
</reference>
<evidence type="ECO:0000256" key="6">
    <source>
        <dbReference type="SAM" id="MobiDB-lite"/>
    </source>
</evidence>
<evidence type="ECO:0000256" key="2">
    <source>
        <dbReference type="ARBA" id="ARBA00022491"/>
    </source>
</evidence>
<evidence type="ECO:0000256" key="1">
    <source>
        <dbReference type="ARBA" id="ARBA00004123"/>
    </source>
</evidence>
<feature type="compositionally biased region" description="Low complexity" evidence="6">
    <location>
        <begin position="262"/>
        <end position="275"/>
    </location>
</feature>
<feature type="compositionally biased region" description="Polar residues" evidence="6">
    <location>
        <begin position="592"/>
        <end position="601"/>
    </location>
</feature>
<proteinExistence type="predicted"/>
<feature type="compositionally biased region" description="Acidic residues" evidence="6">
    <location>
        <begin position="288"/>
        <end position="326"/>
    </location>
</feature>
<feature type="region of interest" description="Disordered" evidence="6">
    <location>
        <begin position="583"/>
        <end position="627"/>
    </location>
</feature>
<feature type="compositionally biased region" description="Basic and acidic residues" evidence="6">
    <location>
        <begin position="10"/>
        <end position="31"/>
    </location>
</feature>
<feature type="compositionally biased region" description="Polar residues" evidence="6">
    <location>
        <begin position="33"/>
        <end position="51"/>
    </location>
</feature>